<name>A0ABZ2QY11_9ACTN</name>
<reference evidence="3 4" key="1">
    <citation type="submission" date="2024-03" db="EMBL/GenBank/DDBJ databases">
        <title>The complete genome of Streptomyces sirii sp.nov.</title>
        <authorList>
            <person name="Zakalyukina Y.V."/>
            <person name="Belik A.R."/>
            <person name="Biryukov M.V."/>
            <person name="Baturina O.A."/>
            <person name="Kabilov M.R."/>
        </authorList>
    </citation>
    <scope>NUCLEOTIDE SEQUENCE [LARGE SCALE GENOMIC DNA]</scope>
    <source>
        <strain evidence="3 4">BP-8</strain>
    </source>
</reference>
<feature type="transmembrane region" description="Helical" evidence="2">
    <location>
        <begin position="20"/>
        <end position="41"/>
    </location>
</feature>
<sequence length="85" mass="9088">MNGLALDASSLAHHLLMDYVAKFLIVIVALIVLAVGMTVIWRRAGRGAERRDGGHGGRMAAREEPSRGGDASSHGGAGRRERREP</sequence>
<protein>
    <submittedName>
        <fullName evidence="3">Uncharacterized protein</fullName>
    </submittedName>
</protein>
<dbReference type="RefSeq" id="WP_407288054.1">
    <property type="nucleotide sequence ID" value="NZ_CP147982.1"/>
</dbReference>
<evidence type="ECO:0000313" key="3">
    <source>
        <dbReference type="EMBL" id="WXK79762.1"/>
    </source>
</evidence>
<keyword evidence="2" id="KW-1133">Transmembrane helix</keyword>
<evidence type="ECO:0000313" key="4">
    <source>
        <dbReference type="Proteomes" id="UP001626628"/>
    </source>
</evidence>
<dbReference type="EMBL" id="CP147982">
    <property type="protein sequence ID" value="WXK79762.1"/>
    <property type="molecule type" value="Genomic_DNA"/>
</dbReference>
<gene>
    <name evidence="3" type="ORF">WAB15_29280</name>
</gene>
<accession>A0ABZ2QY11</accession>
<keyword evidence="2" id="KW-0472">Membrane</keyword>
<keyword evidence="4" id="KW-1185">Reference proteome</keyword>
<proteinExistence type="predicted"/>
<keyword evidence="2" id="KW-0812">Transmembrane</keyword>
<feature type="compositionally biased region" description="Basic and acidic residues" evidence="1">
    <location>
        <begin position="47"/>
        <end position="67"/>
    </location>
</feature>
<evidence type="ECO:0000256" key="1">
    <source>
        <dbReference type="SAM" id="MobiDB-lite"/>
    </source>
</evidence>
<dbReference type="Proteomes" id="UP001626628">
    <property type="component" value="Chromosome"/>
</dbReference>
<organism evidence="3 4">
    <name type="scientific">Streptomyces sirii</name>
    <dbReference type="NCBI Taxonomy" id="3127701"/>
    <lineage>
        <taxon>Bacteria</taxon>
        <taxon>Bacillati</taxon>
        <taxon>Actinomycetota</taxon>
        <taxon>Actinomycetes</taxon>
        <taxon>Kitasatosporales</taxon>
        <taxon>Streptomycetaceae</taxon>
        <taxon>Streptomyces</taxon>
    </lineage>
</organism>
<evidence type="ECO:0000256" key="2">
    <source>
        <dbReference type="SAM" id="Phobius"/>
    </source>
</evidence>
<feature type="region of interest" description="Disordered" evidence="1">
    <location>
        <begin position="47"/>
        <end position="85"/>
    </location>
</feature>